<dbReference type="Pfam" id="PF12680">
    <property type="entry name" value="SnoaL_2"/>
    <property type="match status" value="1"/>
</dbReference>
<proteinExistence type="predicted"/>
<gene>
    <name evidence="2" type="ORF">SAMN04488122_5248</name>
</gene>
<dbReference type="EMBL" id="FOJG01000002">
    <property type="protein sequence ID" value="SEW52935.1"/>
    <property type="molecule type" value="Genomic_DNA"/>
</dbReference>
<protein>
    <submittedName>
        <fullName evidence="2">Predicted SnoaL-like aldol condensation-catalyzing enzyme</fullName>
    </submittedName>
</protein>
<dbReference type="SUPFAM" id="SSF54427">
    <property type="entry name" value="NTF2-like"/>
    <property type="match status" value="2"/>
</dbReference>
<accession>A0A1I0S9S5</accession>
<dbReference type="InterPro" id="IPR037401">
    <property type="entry name" value="SnoaL-like"/>
</dbReference>
<organism evidence="2 3">
    <name type="scientific">Chitinophaga arvensicola</name>
    <dbReference type="NCBI Taxonomy" id="29529"/>
    <lineage>
        <taxon>Bacteria</taxon>
        <taxon>Pseudomonadati</taxon>
        <taxon>Bacteroidota</taxon>
        <taxon>Chitinophagia</taxon>
        <taxon>Chitinophagales</taxon>
        <taxon>Chitinophagaceae</taxon>
        <taxon>Chitinophaga</taxon>
    </lineage>
</organism>
<dbReference type="RefSeq" id="WP_089899968.1">
    <property type="nucleotide sequence ID" value="NZ_FOJG01000002.1"/>
</dbReference>
<dbReference type="InterPro" id="IPR032710">
    <property type="entry name" value="NTF2-like_dom_sf"/>
</dbReference>
<evidence type="ECO:0000313" key="2">
    <source>
        <dbReference type="EMBL" id="SEW52935.1"/>
    </source>
</evidence>
<sequence length="229" mass="25541">MSSISNKAIVLAAFKHLIGERNTDVIDTYLHDHYRQHSPMVKDGKAGLLEALAYLKQQPLPAERKSPVVRTLADGDFVMLHMDVAFMGKSVAVVDLYRLEEGKLAEHWDATEAQPEYTGTVTMTNGASEITDLEYTATNKLLVEHFFRSPDNAFLAPDYLSHTPGASGLEHLPVQIHRVLGEGNFVLVQSTKEGSVYYDICRLQDGLLAEHWRVTQVIPATMPHRNGMI</sequence>
<reference evidence="3" key="1">
    <citation type="submission" date="2016-10" db="EMBL/GenBank/DDBJ databases">
        <authorList>
            <person name="Varghese N."/>
            <person name="Submissions S."/>
        </authorList>
    </citation>
    <scope>NUCLEOTIDE SEQUENCE [LARGE SCALE GENOMIC DNA]</scope>
    <source>
        <strain evidence="3">DSM 3695</strain>
    </source>
</reference>
<feature type="domain" description="SnoaL-like" evidence="1">
    <location>
        <begin position="16"/>
        <end position="107"/>
    </location>
</feature>
<dbReference type="OrthoDB" id="9812089at2"/>
<keyword evidence="3" id="KW-1185">Reference proteome</keyword>
<dbReference type="Gene3D" id="3.10.450.50">
    <property type="match status" value="2"/>
</dbReference>
<dbReference type="Proteomes" id="UP000199310">
    <property type="component" value="Unassembled WGS sequence"/>
</dbReference>
<name>A0A1I0S9S5_9BACT</name>
<dbReference type="AlphaFoldDB" id="A0A1I0S9S5"/>
<evidence type="ECO:0000259" key="1">
    <source>
        <dbReference type="Pfam" id="PF12680"/>
    </source>
</evidence>
<dbReference type="STRING" id="29529.SAMN04488122_5248"/>
<evidence type="ECO:0000313" key="3">
    <source>
        <dbReference type="Proteomes" id="UP000199310"/>
    </source>
</evidence>